<evidence type="ECO:0000313" key="6">
    <source>
        <dbReference type="Proteomes" id="UP000231932"/>
    </source>
</evidence>
<dbReference type="PROSITE" id="PS50893">
    <property type="entry name" value="ABC_TRANSPORTER_2"/>
    <property type="match status" value="1"/>
</dbReference>
<feature type="domain" description="ABC transporter" evidence="4">
    <location>
        <begin position="11"/>
        <end position="243"/>
    </location>
</feature>
<dbReference type="PANTHER" id="PTHR43423:SF1">
    <property type="entry name" value="ABC TRANSPORTER I FAMILY MEMBER 17"/>
    <property type="match status" value="1"/>
</dbReference>
<evidence type="ECO:0000313" key="5">
    <source>
        <dbReference type="EMBL" id="ATY85858.1"/>
    </source>
</evidence>
<keyword evidence="6" id="KW-1185">Reference proteome</keyword>
<keyword evidence="2" id="KW-0547">Nucleotide-binding</keyword>
<dbReference type="GO" id="GO:0016887">
    <property type="term" value="F:ATP hydrolysis activity"/>
    <property type="evidence" value="ECO:0007669"/>
    <property type="project" value="InterPro"/>
</dbReference>
<dbReference type="PANTHER" id="PTHR43423">
    <property type="entry name" value="ABC TRANSPORTER I FAMILY MEMBER 17"/>
    <property type="match status" value="1"/>
</dbReference>
<reference evidence="6" key="1">
    <citation type="submission" date="2017-11" db="EMBL/GenBank/DDBJ databases">
        <title>Complete Genome Sequence of Kyrpidia sp. Strain EA-1, a thermophilic, hydrogen-oxidizing Bacterium, isolated from the Azores.</title>
        <authorList>
            <person name="Reiner J.E."/>
            <person name="Lapp C.J."/>
            <person name="Bunk B."/>
            <person name="Gescher J."/>
        </authorList>
    </citation>
    <scope>NUCLEOTIDE SEQUENCE [LARGE SCALE GENOMIC DNA]</scope>
    <source>
        <strain evidence="6">EA-1</strain>
    </source>
</reference>
<sequence>MADRISDNQAVWFEEVSKTFVTARGPVRALRGISGEVPAGAILTLVGPSGSGKSTLLSLVNLMVTPDEGRVFVFGREASAWDPPALRRTAALVFQRPPVIPGSVRDNLILGARLQGRPLDHPEDFLEMVGLPRELLDQDARELSGGQLQRLGLARALVLEPRILLLDEVTSALDPSAVREVETFLTDLCHSRGVTILWVTHDLDQARRVGDWTWLMAAGEIIEAKATEDFFMQPDNPLTLRFLAGGHIQPGETSEPFTTKGGSV</sequence>
<dbReference type="InterPro" id="IPR003593">
    <property type="entry name" value="AAA+_ATPase"/>
</dbReference>
<dbReference type="GO" id="GO:0005524">
    <property type="term" value="F:ATP binding"/>
    <property type="evidence" value="ECO:0007669"/>
    <property type="project" value="UniProtKB-KW"/>
</dbReference>
<keyword evidence="3 5" id="KW-0067">ATP-binding</keyword>
<dbReference type="InterPro" id="IPR003439">
    <property type="entry name" value="ABC_transporter-like_ATP-bd"/>
</dbReference>
<dbReference type="InterPro" id="IPR005670">
    <property type="entry name" value="PstB-like"/>
</dbReference>
<gene>
    <name evidence="5" type="ORF">CVV65_13735</name>
</gene>
<evidence type="ECO:0000259" key="4">
    <source>
        <dbReference type="PROSITE" id="PS50893"/>
    </source>
</evidence>
<keyword evidence="1" id="KW-0813">Transport</keyword>
<evidence type="ECO:0000256" key="1">
    <source>
        <dbReference type="ARBA" id="ARBA00022448"/>
    </source>
</evidence>
<accession>A0A2K8N939</accession>
<dbReference type="Pfam" id="PF00005">
    <property type="entry name" value="ABC_tran"/>
    <property type="match status" value="1"/>
</dbReference>
<dbReference type="KEGG" id="kyr:CVV65_13735"/>
<dbReference type="InterPro" id="IPR027417">
    <property type="entry name" value="P-loop_NTPase"/>
</dbReference>
<dbReference type="Proteomes" id="UP000231932">
    <property type="component" value="Chromosome"/>
</dbReference>
<dbReference type="RefSeq" id="WP_100668612.1">
    <property type="nucleotide sequence ID" value="NZ_CP024955.1"/>
</dbReference>
<evidence type="ECO:0000256" key="3">
    <source>
        <dbReference type="ARBA" id="ARBA00022840"/>
    </source>
</evidence>
<dbReference type="GO" id="GO:0005315">
    <property type="term" value="F:phosphate transmembrane transporter activity"/>
    <property type="evidence" value="ECO:0007669"/>
    <property type="project" value="InterPro"/>
</dbReference>
<dbReference type="Gene3D" id="3.40.50.300">
    <property type="entry name" value="P-loop containing nucleotide triphosphate hydrolases"/>
    <property type="match status" value="1"/>
</dbReference>
<dbReference type="CDD" id="cd03260">
    <property type="entry name" value="ABC_PstB_phosphate_transporter"/>
    <property type="match status" value="1"/>
</dbReference>
<evidence type="ECO:0000256" key="2">
    <source>
        <dbReference type="ARBA" id="ARBA00022741"/>
    </source>
</evidence>
<organism evidence="5 6">
    <name type="scientific">Kyrpidia spormannii</name>
    <dbReference type="NCBI Taxonomy" id="2055160"/>
    <lineage>
        <taxon>Bacteria</taxon>
        <taxon>Bacillati</taxon>
        <taxon>Bacillota</taxon>
        <taxon>Bacilli</taxon>
        <taxon>Bacillales</taxon>
        <taxon>Alicyclobacillaceae</taxon>
        <taxon>Kyrpidia</taxon>
    </lineage>
</organism>
<dbReference type="EMBL" id="CP024955">
    <property type="protein sequence ID" value="ATY85858.1"/>
    <property type="molecule type" value="Genomic_DNA"/>
</dbReference>
<dbReference type="GO" id="GO:0035435">
    <property type="term" value="P:phosphate ion transmembrane transport"/>
    <property type="evidence" value="ECO:0007669"/>
    <property type="project" value="InterPro"/>
</dbReference>
<name>A0A2K8N939_9BACL</name>
<dbReference type="AlphaFoldDB" id="A0A2K8N939"/>
<dbReference type="GO" id="GO:0016020">
    <property type="term" value="C:membrane"/>
    <property type="evidence" value="ECO:0007669"/>
    <property type="project" value="InterPro"/>
</dbReference>
<protein>
    <submittedName>
        <fullName evidence="5">Phosphate ABC transporter ATP-binding protein</fullName>
    </submittedName>
</protein>
<dbReference type="SMART" id="SM00382">
    <property type="entry name" value="AAA"/>
    <property type="match status" value="1"/>
</dbReference>
<proteinExistence type="predicted"/>
<dbReference type="SUPFAM" id="SSF52540">
    <property type="entry name" value="P-loop containing nucleoside triphosphate hydrolases"/>
    <property type="match status" value="1"/>
</dbReference>
<dbReference type="InterPro" id="IPR017871">
    <property type="entry name" value="ABC_transporter-like_CS"/>
</dbReference>
<dbReference type="PROSITE" id="PS00211">
    <property type="entry name" value="ABC_TRANSPORTER_1"/>
    <property type="match status" value="1"/>
</dbReference>
<dbReference type="OrthoDB" id="2374252at2"/>